<gene>
    <name evidence="1" type="ORF">MARPO_0045s0049</name>
</gene>
<accession>A0A2R6WZV1</accession>
<dbReference type="GO" id="GO:0036297">
    <property type="term" value="P:interstrand cross-link repair"/>
    <property type="evidence" value="ECO:0007669"/>
    <property type="project" value="InterPro"/>
</dbReference>
<dbReference type="InterPro" id="IPR033333">
    <property type="entry name" value="FANCB"/>
</dbReference>
<proteinExistence type="predicted"/>
<dbReference type="OMA" id="CHELVAN"/>
<reference evidence="2" key="1">
    <citation type="journal article" date="2017" name="Cell">
        <title>Insights into land plant evolution garnered from the Marchantia polymorpha genome.</title>
        <authorList>
            <person name="Bowman J.L."/>
            <person name="Kohchi T."/>
            <person name="Yamato K.T."/>
            <person name="Jenkins J."/>
            <person name="Shu S."/>
            <person name="Ishizaki K."/>
            <person name="Yamaoka S."/>
            <person name="Nishihama R."/>
            <person name="Nakamura Y."/>
            <person name="Berger F."/>
            <person name="Adam C."/>
            <person name="Aki S.S."/>
            <person name="Althoff F."/>
            <person name="Araki T."/>
            <person name="Arteaga-Vazquez M.A."/>
            <person name="Balasubrmanian S."/>
            <person name="Barry K."/>
            <person name="Bauer D."/>
            <person name="Boehm C.R."/>
            <person name="Briginshaw L."/>
            <person name="Caballero-Perez J."/>
            <person name="Catarino B."/>
            <person name="Chen F."/>
            <person name="Chiyoda S."/>
            <person name="Chovatia M."/>
            <person name="Davies K.M."/>
            <person name="Delmans M."/>
            <person name="Demura T."/>
            <person name="Dierschke T."/>
            <person name="Dolan L."/>
            <person name="Dorantes-Acosta A.E."/>
            <person name="Eklund D.M."/>
            <person name="Florent S.N."/>
            <person name="Flores-Sandoval E."/>
            <person name="Fujiyama A."/>
            <person name="Fukuzawa H."/>
            <person name="Galik B."/>
            <person name="Grimanelli D."/>
            <person name="Grimwood J."/>
            <person name="Grossniklaus U."/>
            <person name="Hamada T."/>
            <person name="Haseloff J."/>
            <person name="Hetherington A.J."/>
            <person name="Higo A."/>
            <person name="Hirakawa Y."/>
            <person name="Hundley H.N."/>
            <person name="Ikeda Y."/>
            <person name="Inoue K."/>
            <person name="Inoue S.I."/>
            <person name="Ishida S."/>
            <person name="Jia Q."/>
            <person name="Kakita M."/>
            <person name="Kanazawa T."/>
            <person name="Kawai Y."/>
            <person name="Kawashima T."/>
            <person name="Kennedy M."/>
            <person name="Kinose K."/>
            <person name="Kinoshita T."/>
            <person name="Kohara Y."/>
            <person name="Koide E."/>
            <person name="Komatsu K."/>
            <person name="Kopischke S."/>
            <person name="Kubo M."/>
            <person name="Kyozuka J."/>
            <person name="Lagercrantz U."/>
            <person name="Lin S.S."/>
            <person name="Lindquist E."/>
            <person name="Lipzen A.M."/>
            <person name="Lu C.W."/>
            <person name="De Luna E."/>
            <person name="Martienssen R.A."/>
            <person name="Minamino N."/>
            <person name="Mizutani M."/>
            <person name="Mizutani M."/>
            <person name="Mochizuki N."/>
            <person name="Monte I."/>
            <person name="Mosher R."/>
            <person name="Nagasaki H."/>
            <person name="Nakagami H."/>
            <person name="Naramoto S."/>
            <person name="Nishitani K."/>
            <person name="Ohtani M."/>
            <person name="Okamoto T."/>
            <person name="Okumura M."/>
            <person name="Phillips J."/>
            <person name="Pollak B."/>
            <person name="Reinders A."/>
            <person name="Rovekamp M."/>
            <person name="Sano R."/>
            <person name="Sawa S."/>
            <person name="Schmid M.W."/>
            <person name="Shirakawa M."/>
            <person name="Solano R."/>
            <person name="Spunde A."/>
            <person name="Suetsugu N."/>
            <person name="Sugano S."/>
            <person name="Sugiyama A."/>
            <person name="Sun R."/>
            <person name="Suzuki Y."/>
            <person name="Takenaka M."/>
            <person name="Takezawa D."/>
            <person name="Tomogane H."/>
            <person name="Tsuzuki M."/>
            <person name="Ueda T."/>
            <person name="Umeda M."/>
            <person name="Ward J.M."/>
            <person name="Watanabe Y."/>
            <person name="Yazaki K."/>
            <person name="Yokoyama R."/>
            <person name="Yoshitake Y."/>
            <person name="Yotsui I."/>
            <person name="Zachgo S."/>
            <person name="Schmutz J."/>
        </authorList>
    </citation>
    <scope>NUCLEOTIDE SEQUENCE [LARGE SCALE GENOMIC DNA]</scope>
    <source>
        <strain evidence="2">Tak-1</strain>
    </source>
</reference>
<dbReference type="PANTHER" id="PTHR28450">
    <property type="entry name" value="FANCONI ANEMIA GROUP B PROTEIN"/>
    <property type="match status" value="1"/>
</dbReference>
<organism evidence="1 2">
    <name type="scientific">Marchantia polymorpha</name>
    <name type="common">Common liverwort</name>
    <name type="synonym">Marchantia aquatica</name>
    <dbReference type="NCBI Taxonomy" id="3197"/>
    <lineage>
        <taxon>Eukaryota</taxon>
        <taxon>Viridiplantae</taxon>
        <taxon>Streptophyta</taxon>
        <taxon>Embryophyta</taxon>
        <taxon>Marchantiophyta</taxon>
        <taxon>Marchantiopsida</taxon>
        <taxon>Marchantiidae</taxon>
        <taxon>Marchantiales</taxon>
        <taxon>Marchantiaceae</taxon>
        <taxon>Marchantia</taxon>
    </lineage>
</organism>
<keyword evidence="2" id="KW-1185">Reference proteome</keyword>
<dbReference type="PANTHER" id="PTHR28450:SF1">
    <property type="entry name" value="FANCONI ANEMIA GROUP B PROTEIN"/>
    <property type="match status" value="1"/>
</dbReference>
<protein>
    <submittedName>
        <fullName evidence="1">Uncharacterized protein</fullName>
    </submittedName>
</protein>
<name>A0A2R6WZV1_MARPO</name>
<dbReference type="GO" id="GO:0043240">
    <property type="term" value="C:Fanconi anaemia nuclear complex"/>
    <property type="evidence" value="ECO:0007669"/>
    <property type="project" value="InterPro"/>
</dbReference>
<dbReference type="Gramene" id="Mp6g20150.1">
    <property type="protein sequence ID" value="Mp6g20150.1.cds"/>
    <property type="gene ID" value="Mp6g20150"/>
</dbReference>
<dbReference type="EMBL" id="KZ772717">
    <property type="protein sequence ID" value="PTQ39380.1"/>
    <property type="molecule type" value="Genomic_DNA"/>
</dbReference>
<dbReference type="AlphaFoldDB" id="A0A2R6WZV1"/>
<dbReference type="Proteomes" id="UP000244005">
    <property type="component" value="Unassembled WGS sequence"/>
</dbReference>
<evidence type="ECO:0000313" key="1">
    <source>
        <dbReference type="EMBL" id="PTQ39380.1"/>
    </source>
</evidence>
<dbReference type="OrthoDB" id="1917888at2759"/>
<evidence type="ECO:0000313" key="2">
    <source>
        <dbReference type="Proteomes" id="UP000244005"/>
    </source>
</evidence>
<sequence>MALIWTQGETIVMVKRASRTSTQIHVVAAEWDSSNDCFVLSGRIVISVAADAELLTGGSVLDSETGLLRSYVVLGRAESIYIWCLDFEQARPDLVVKLPLPNSSSISSKTSGCSVKDCWLVDGPIVVAVWKGQLLLVTSKASYGSTEFSAESEDPQGEIFNTPWEAHVLCSPQSSEQLSLKVQFCGDVARNESQVAIISFTASSGKRPRTCSVSNERYLQSWSYYNLILDPEVPIAHEQSSTGSGLKFIPSKQIPVDLDPRLISCIQPVTVVPSTNGDDSDYIFVGTKDKRLLRYRCGQLVDVTHLDAIPSQLNFGVVAGGQGVLLVVLDDLQQKVLAVCPESLQVLQDWSKVWHVVIGDFVSSGYDQIVLLHIASASSAEEGLSSPGAQLELNFTVIHGFSTVTCEGLQQGTQRHLAETKVINDCKLSGMDTICKALQDRVEAGLSQLQVARNERESKGELVRISSCLMQNMVTRWAHEEQSKANVEGKSGTYSVTEQGRLELVRATSVWSRVCGTNWFLMVEIEMTPDGRPDVVLHHVSLLLSSQNCSIGGKSSVLKSHSFGDKRATLVVCIPYHEFSLRPRLPFNISVRAKLPPGHESVRTSESCDPARRTSGDVYTQWLGSSEVVYLTSAPTLKPKEACTLLEQVGEQVQFVIGAKSEEHLLQLSAYMQSALRMHELPDDKQERENTLRWFNLCSADGHGPYVANLCFSGLHGIIRLRSVDADLLAGLEQTSVELFTQHRYEILSRIIPHEALEKLDSFIKTLRKHLAVQNSLMQRGHESSSKESRLVALKLDRAVDERFSEIWASLI</sequence>